<dbReference type="GO" id="GO:0004425">
    <property type="term" value="F:indole-3-glycerol-phosphate synthase activity"/>
    <property type="evidence" value="ECO:0007669"/>
    <property type="project" value="UniProtKB-EC"/>
</dbReference>
<name>A0AAW5N3H4_9ESCH</name>
<comment type="caution">
    <text evidence="9">The sequence shown here is derived from an EMBL/GenBank/DDBJ whole genome shotgun (WGS) entry which is preliminary data.</text>
</comment>
<dbReference type="Proteomes" id="UP001206878">
    <property type="component" value="Unassembled WGS sequence"/>
</dbReference>
<evidence type="ECO:0000256" key="6">
    <source>
        <dbReference type="ARBA" id="ARBA00023141"/>
    </source>
</evidence>
<feature type="domain" description="Indole-3-glycerol phosphate synthase" evidence="8">
    <location>
        <begin position="1"/>
        <end position="67"/>
    </location>
</feature>
<dbReference type="InterPro" id="IPR013785">
    <property type="entry name" value="Aldolase_TIM"/>
</dbReference>
<evidence type="ECO:0000256" key="3">
    <source>
        <dbReference type="ARBA" id="ARBA00012362"/>
    </source>
</evidence>
<dbReference type="InterPro" id="IPR013798">
    <property type="entry name" value="Indole-3-glycerol_P_synth_dom"/>
</dbReference>
<keyword evidence="5" id="KW-0822">Tryptophan biosynthesis</keyword>
<dbReference type="SUPFAM" id="SSF51366">
    <property type="entry name" value="Ribulose-phoshate binding barrel"/>
    <property type="match status" value="1"/>
</dbReference>
<dbReference type="Gene3D" id="3.20.20.70">
    <property type="entry name" value="Aldolase class I"/>
    <property type="match status" value="1"/>
</dbReference>
<dbReference type="GO" id="GO:0016853">
    <property type="term" value="F:isomerase activity"/>
    <property type="evidence" value="ECO:0007669"/>
    <property type="project" value="UniProtKB-KW"/>
</dbReference>
<evidence type="ECO:0000256" key="5">
    <source>
        <dbReference type="ARBA" id="ARBA00022822"/>
    </source>
</evidence>
<keyword evidence="4" id="KW-0028">Amino-acid biosynthesis</keyword>
<comment type="pathway">
    <text evidence="2">Amino-acid biosynthesis; L-tryptophan biosynthesis; L-tryptophan from chorismate: step 4/5.</text>
</comment>
<feature type="non-terminal residue" evidence="9">
    <location>
        <position position="1"/>
    </location>
</feature>
<accession>A0AAW5N3H4</accession>
<evidence type="ECO:0000259" key="8">
    <source>
        <dbReference type="Pfam" id="PF00218"/>
    </source>
</evidence>
<keyword evidence="9" id="KW-0413">Isomerase</keyword>
<proteinExistence type="predicted"/>
<dbReference type="AlphaFoldDB" id="A0AAW5N3H4"/>
<dbReference type="Pfam" id="PF00218">
    <property type="entry name" value="IGPS"/>
    <property type="match status" value="1"/>
</dbReference>
<evidence type="ECO:0000256" key="1">
    <source>
        <dbReference type="ARBA" id="ARBA00001633"/>
    </source>
</evidence>
<dbReference type="EMBL" id="JANPXH010002058">
    <property type="protein sequence ID" value="MCR6679963.1"/>
    <property type="molecule type" value="Genomic_DNA"/>
</dbReference>
<dbReference type="EC" id="4.1.1.48" evidence="3"/>
<keyword evidence="6" id="KW-0057">Aromatic amino acid biosynthesis</keyword>
<reference evidence="9" key="1">
    <citation type="submission" date="2022-07" db="EMBL/GenBank/DDBJ databases">
        <title>Diversity of ethanolamine utilization by human commensal Escherichia coli.</title>
        <authorList>
            <person name="Jubelin G."/>
        </authorList>
    </citation>
    <scope>NUCLEOTIDE SEQUENCE</scope>
    <source>
        <strain evidence="9">S1</strain>
    </source>
</reference>
<organism evidence="9 10">
    <name type="scientific">Escherichia marmotae</name>
    <dbReference type="NCBI Taxonomy" id="1499973"/>
    <lineage>
        <taxon>Bacteria</taxon>
        <taxon>Pseudomonadati</taxon>
        <taxon>Pseudomonadota</taxon>
        <taxon>Gammaproteobacteria</taxon>
        <taxon>Enterobacterales</taxon>
        <taxon>Enterobacteriaceae</taxon>
        <taxon>Escherichia</taxon>
    </lineage>
</organism>
<evidence type="ECO:0000256" key="2">
    <source>
        <dbReference type="ARBA" id="ARBA00004696"/>
    </source>
</evidence>
<dbReference type="InterPro" id="IPR011060">
    <property type="entry name" value="RibuloseP-bd_barrel"/>
</dbReference>
<evidence type="ECO:0000313" key="9">
    <source>
        <dbReference type="EMBL" id="MCR6679963.1"/>
    </source>
</evidence>
<dbReference type="GO" id="GO:0000162">
    <property type="term" value="P:L-tryptophan biosynthetic process"/>
    <property type="evidence" value="ECO:0007669"/>
    <property type="project" value="UniProtKB-KW"/>
</dbReference>
<evidence type="ECO:0000313" key="10">
    <source>
        <dbReference type="Proteomes" id="UP001206878"/>
    </source>
</evidence>
<evidence type="ECO:0000256" key="7">
    <source>
        <dbReference type="ARBA" id="ARBA00023239"/>
    </source>
</evidence>
<gene>
    <name evidence="9" type="ORF">NVV43_31945</name>
</gene>
<feature type="non-terminal residue" evidence="9">
    <location>
        <position position="76"/>
    </location>
</feature>
<sequence>KRDLSDLSIYLNRTSELAPKLGHKVTVISESGINTYAQVSELSHYANGFLIGSALMDHDDLNDAVRRVLLGENKVC</sequence>
<comment type="catalytic activity">
    <reaction evidence="1">
        <text>1-(2-carboxyphenylamino)-1-deoxy-D-ribulose 5-phosphate + H(+) = (1S,2R)-1-C-(indol-3-yl)glycerol 3-phosphate + CO2 + H2O</text>
        <dbReference type="Rhea" id="RHEA:23476"/>
        <dbReference type="ChEBI" id="CHEBI:15377"/>
        <dbReference type="ChEBI" id="CHEBI:15378"/>
        <dbReference type="ChEBI" id="CHEBI:16526"/>
        <dbReference type="ChEBI" id="CHEBI:58613"/>
        <dbReference type="ChEBI" id="CHEBI:58866"/>
        <dbReference type="EC" id="4.1.1.48"/>
    </reaction>
</comment>
<keyword evidence="7 9" id="KW-0456">Lyase</keyword>
<evidence type="ECO:0000256" key="4">
    <source>
        <dbReference type="ARBA" id="ARBA00022605"/>
    </source>
</evidence>
<protein>
    <recommendedName>
        <fullName evidence="3">indole-3-glycerol-phosphate synthase</fullName>
        <ecNumber evidence="3">4.1.1.48</ecNumber>
    </recommendedName>
</protein>